<dbReference type="EMBL" id="CP002395">
    <property type="protein sequence ID" value="ADU12334.1"/>
    <property type="molecule type" value="Genomic_DNA"/>
</dbReference>
<evidence type="ECO:0000313" key="6">
    <source>
        <dbReference type="Proteomes" id="UP000001492"/>
    </source>
</evidence>
<reference evidence="6" key="1">
    <citation type="submission" date="2010-12" db="EMBL/GenBank/DDBJ databases">
        <title>Complete sequence of chromosome 1 of Asticcacaulis excentricus CB 48.</title>
        <authorList>
            <consortium name="US DOE Joint Genome Institute"/>
            <person name="Lucas S."/>
            <person name="Copeland A."/>
            <person name="Lapidus A."/>
            <person name="Cheng J.-F."/>
            <person name="Bruce D."/>
            <person name="Goodwin L."/>
            <person name="Pitluck S."/>
            <person name="Teshima H."/>
            <person name="Davenport K."/>
            <person name="Detter J.C."/>
            <person name="Han C."/>
            <person name="Tapia R."/>
            <person name="Land M."/>
            <person name="Hauser L."/>
            <person name="Jeffries C."/>
            <person name="Kyrpides N."/>
            <person name="Ivanova N."/>
            <person name="Ovchinnikova G."/>
            <person name="Brun Y.V."/>
            <person name="Woyke T."/>
        </authorList>
    </citation>
    <scope>NUCLEOTIDE SEQUENCE [LARGE SCALE GENOMIC DNA]</scope>
    <source>
        <strain evidence="6">ATCC 15261 / DSM 4724 / KCTC 12464 / NCIMB 9791 / VKM B-1370 / CB 48</strain>
    </source>
</reference>
<dbReference type="InterPro" id="IPR036390">
    <property type="entry name" value="WH_DNA-bd_sf"/>
</dbReference>
<evidence type="ECO:0000256" key="2">
    <source>
        <dbReference type="ARBA" id="ARBA00023125"/>
    </source>
</evidence>
<dbReference type="NCBIfam" id="NF033788">
    <property type="entry name" value="HTH_metalloreg"/>
    <property type="match status" value="1"/>
</dbReference>
<evidence type="ECO:0000313" key="5">
    <source>
        <dbReference type="EMBL" id="ADU12334.1"/>
    </source>
</evidence>
<dbReference type="InterPro" id="IPR036388">
    <property type="entry name" value="WH-like_DNA-bd_sf"/>
</dbReference>
<dbReference type="HOGENOM" id="CLU_097806_6_4_5"/>
<gene>
    <name evidence="5" type="ordered locus">Astex_0647</name>
</gene>
<organism evidence="5 6">
    <name type="scientific">Asticcacaulis excentricus (strain ATCC 15261 / DSM 4724 / KCTC 12464 / NCIMB 9791 / VKM B-1370 / CB 48)</name>
    <dbReference type="NCBI Taxonomy" id="573065"/>
    <lineage>
        <taxon>Bacteria</taxon>
        <taxon>Pseudomonadati</taxon>
        <taxon>Pseudomonadota</taxon>
        <taxon>Alphaproteobacteria</taxon>
        <taxon>Caulobacterales</taxon>
        <taxon>Caulobacteraceae</taxon>
        <taxon>Asticcacaulis</taxon>
    </lineage>
</organism>
<dbReference type="PROSITE" id="PS50987">
    <property type="entry name" value="HTH_ARSR_2"/>
    <property type="match status" value="1"/>
</dbReference>
<evidence type="ECO:0000259" key="4">
    <source>
        <dbReference type="PROSITE" id="PS50987"/>
    </source>
</evidence>
<dbReference type="InterPro" id="IPR011991">
    <property type="entry name" value="ArsR-like_HTH"/>
</dbReference>
<dbReference type="STRING" id="573065.Astex_0647"/>
<dbReference type="Pfam" id="PF01022">
    <property type="entry name" value="HTH_5"/>
    <property type="match status" value="1"/>
</dbReference>
<dbReference type="InterPro" id="IPR051011">
    <property type="entry name" value="Metal_resp_trans_reg"/>
</dbReference>
<dbReference type="SMART" id="SM00418">
    <property type="entry name" value="HTH_ARSR"/>
    <property type="match status" value="1"/>
</dbReference>
<dbReference type="AlphaFoldDB" id="E8RRE3"/>
<dbReference type="OrthoDB" id="194599at2"/>
<keyword evidence="2" id="KW-0238">DNA-binding</keyword>
<dbReference type="InterPro" id="IPR001845">
    <property type="entry name" value="HTH_ArsR_DNA-bd_dom"/>
</dbReference>
<dbReference type="GO" id="GO:0003677">
    <property type="term" value="F:DNA binding"/>
    <property type="evidence" value="ECO:0007669"/>
    <property type="project" value="UniProtKB-KW"/>
</dbReference>
<dbReference type="SUPFAM" id="SSF46785">
    <property type="entry name" value="Winged helix' DNA-binding domain"/>
    <property type="match status" value="1"/>
</dbReference>
<keyword evidence="3" id="KW-0804">Transcription</keyword>
<name>E8RRE3_ASTEC</name>
<protein>
    <submittedName>
        <fullName evidence="5">Regulatory protein ArsR</fullName>
    </submittedName>
</protein>
<keyword evidence="6" id="KW-1185">Reference proteome</keyword>
<dbReference type="PRINTS" id="PR00778">
    <property type="entry name" value="HTHARSR"/>
</dbReference>
<proteinExistence type="predicted"/>
<dbReference type="CDD" id="cd00090">
    <property type="entry name" value="HTH_ARSR"/>
    <property type="match status" value="1"/>
</dbReference>
<feature type="domain" description="HTH arsR-type" evidence="4">
    <location>
        <begin position="11"/>
        <end position="102"/>
    </location>
</feature>
<accession>E8RRE3</accession>
<dbReference type="eggNOG" id="COG0640">
    <property type="taxonomic scope" value="Bacteria"/>
</dbReference>
<dbReference type="PANTHER" id="PTHR43132">
    <property type="entry name" value="ARSENICAL RESISTANCE OPERON REPRESSOR ARSR-RELATED"/>
    <property type="match status" value="1"/>
</dbReference>
<evidence type="ECO:0000256" key="3">
    <source>
        <dbReference type="ARBA" id="ARBA00023163"/>
    </source>
</evidence>
<dbReference type="Proteomes" id="UP000001492">
    <property type="component" value="Chromosome 1"/>
</dbReference>
<dbReference type="PANTHER" id="PTHR43132:SF8">
    <property type="entry name" value="HTH-TYPE TRANSCRIPTIONAL REGULATOR KMTR"/>
    <property type="match status" value="1"/>
</dbReference>
<dbReference type="KEGG" id="aex:Astex_0647"/>
<dbReference type="GO" id="GO:0003700">
    <property type="term" value="F:DNA-binding transcription factor activity"/>
    <property type="evidence" value="ECO:0007669"/>
    <property type="project" value="InterPro"/>
</dbReference>
<dbReference type="RefSeq" id="WP_013478168.1">
    <property type="nucleotide sequence ID" value="NC_014816.1"/>
</dbReference>
<sequence>MTVTAHDLQNLKPNVQRATRMLKLLASEHRLMILCRLFEGEASVSDLADYLGQPIAGTSQHLAKMRAENLVITRRDGQTIYYSIGDPAAQNIVSTLCEIYRR</sequence>
<keyword evidence="1" id="KW-0805">Transcription regulation</keyword>
<evidence type="ECO:0000256" key="1">
    <source>
        <dbReference type="ARBA" id="ARBA00023015"/>
    </source>
</evidence>
<dbReference type="Gene3D" id="1.10.10.10">
    <property type="entry name" value="Winged helix-like DNA-binding domain superfamily/Winged helix DNA-binding domain"/>
    <property type="match status" value="1"/>
</dbReference>